<sequence>MASQALAAPLHGAPVTLEHLTPAVLVVDDDRECVSLCARMLEDLNYRHHCATSARQALELLSRDPAIQILLVDMQIPAMDGCVLIEEARARVGGGRPLAAVMLTEKLSTDLAIKGLHVEAVDLLCKPLGFDAYSGALRRAMRYLGARREIADGASMTNFSQQLARLVSVLEGKTLDTRADVQLTDKEISATLRAIIASRALRNRFFPSQMFADPAWDILLDLTRAKLDGQQVSVSSVCIAASVPMSTALRWVRQMTEAGLLRRWTDPKDRRRDLIALTDTTAAHMRDYLAAVHGMLSKL</sequence>
<dbReference type="Pfam" id="PF00072">
    <property type="entry name" value="Response_reg"/>
    <property type="match status" value="1"/>
</dbReference>
<dbReference type="RefSeq" id="WP_275227910.1">
    <property type="nucleotide sequence ID" value="NZ_JARESE010000020.1"/>
</dbReference>
<dbReference type="InterPro" id="IPR036388">
    <property type="entry name" value="WH-like_DNA-bd_sf"/>
</dbReference>
<accession>A0ABT5WPY7</accession>
<feature type="modified residue" description="4-aspartylphosphate" evidence="2">
    <location>
        <position position="73"/>
    </location>
</feature>
<dbReference type="Gene3D" id="3.40.50.2300">
    <property type="match status" value="1"/>
</dbReference>
<dbReference type="InterPro" id="IPR036390">
    <property type="entry name" value="WH_DNA-bd_sf"/>
</dbReference>
<dbReference type="Proteomes" id="UP001216253">
    <property type="component" value="Unassembled WGS sequence"/>
</dbReference>
<organism evidence="4 5">
    <name type="scientific">Novosphingobium album</name>
    <name type="common">ex Liu et al. 2023</name>
    <dbReference type="NCBI Taxonomy" id="3031130"/>
    <lineage>
        <taxon>Bacteria</taxon>
        <taxon>Pseudomonadati</taxon>
        <taxon>Pseudomonadota</taxon>
        <taxon>Alphaproteobacteria</taxon>
        <taxon>Sphingomonadales</taxon>
        <taxon>Sphingomonadaceae</taxon>
        <taxon>Novosphingobium</taxon>
    </lineage>
</organism>
<dbReference type="SUPFAM" id="SSF46785">
    <property type="entry name" value="Winged helix' DNA-binding domain"/>
    <property type="match status" value="1"/>
</dbReference>
<name>A0ABT5WPY7_9SPHN</name>
<proteinExistence type="predicted"/>
<dbReference type="EMBL" id="JARESE010000020">
    <property type="protein sequence ID" value="MDE8651821.1"/>
    <property type="molecule type" value="Genomic_DNA"/>
</dbReference>
<dbReference type="PROSITE" id="PS50110">
    <property type="entry name" value="RESPONSE_REGULATORY"/>
    <property type="match status" value="1"/>
</dbReference>
<evidence type="ECO:0000313" key="5">
    <source>
        <dbReference type="Proteomes" id="UP001216253"/>
    </source>
</evidence>
<dbReference type="InterPro" id="IPR050595">
    <property type="entry name" value="Bact_response_regulator"/>
</dbReference>
<reference evidence="4 5" key="1">
    <citation type="submission" date="2023-03" db="EMBL/GenBank/DDBJ databases">
        <title>NovoSphingobium album sp. nov. isolated from polycyclic aromatic hydrocarbons- and heavy-metal polluted soil.</title>
        <authorList>
            <person name="Liu Z."/>
            <person name="Wang K."/>
        </authorList>
    </citation>
    <scope>NUCLEOTIDE SEQUENCE [LARGE SCALE GENOMIC DNA]</scope>
    <source>
        <strain evidence="4 5">H3SJ31-1</strain>
    </source>
</reference>
<keyword evidence="1 2" id="KW-0597">Phosphoprotein</keyword>
<dbReference type="SUPFAM" id="SSF52172">
    <property type="entry name" value="CheY-like"/>
    <property type="match status" value="1"/>
</dbReference>
<evidence type="ECO:0000259" key="3">
    <source>
        <dbReference type="PROSITE" id="PS50110"/>
    </source>
</evidence>
<evidence type="ECO:0000256" key="2">
    <source>
        <dbReference type="PROSITE-ProRule" id="PRU00169"/>
    </source>
</evidence>
<dbReference type="Gene3D" id="1.10.10.10">
    <property type="entry name" value="Winged helix-like DNA-binding domain superfamily/Winged helix DNA-binding domain"/>
    <property type="match status" value="1"/>
</dbReference>
<evidence type="ECO:0000256" key="1">
    <source>
        <dbReference type="ARBA" id="ARBA00022553"/>
    </source>
</evidence>
<keyword evidence="5" id="KW-1185">Reference proteome</keyword>
<dbReference type="InterPro" id="IPR001789">
    <property type="entry name" value="Sig_transdc_resp-reg_receiver"/>
</dbReference>
<dbReference type="CDD" id="cd00156">
    <property type="entry name" value="REC"/>
    <property type="match status" value="1"/>
</dbReference>
<dbReference type="InterPro" id="IPR011006">
    <property type="entry name" value="CheY-like_superfamily"/>
</dbReference>
<protein>
    <submittedName>
        <fullName evidence="4">Response regulator transcription factor</fullName>
    </submittedName>
</protein>
<evidence type="ECO:0000313" key="4">
    <source>
        <dbReference type="EMBL" id="MDE8651821.1"/>
    </source>
</evidence>
<comment type="caution">
    <text evidence="4">The sequence shown here is derived from an EMBL/GenBank/DDBJ whole genome shotgun (WGS) entry which is preliminary data.</text>
</comment>
<dbReference type="PANTHER" id="PTHR44591">
    <property type="entry name" value="STRESS RESPONSE REGULATOR PROTEIN 1"/>
    <property type="match status" value="1"/>
</dbReference>
<dbReference type="PANTHER" id="PTHR44591:SF3">
    <property type="entry name" value="RESPONSE REGULATORY DOMAIN-CONTAINING PROTEIN"/>
    <property type="match status" value="1"/>
</dbReference>
<gene>
    <name evidence="4" type="ORF">PYV00_08800</name>
</gene>
<feature type="domain" description="Response regulatory" evidence="3">
    <location>
        <begin position="23"/>
        <end position="141"/>
    </location>
</feature>
<dbReference type="SMART" id="SM00448">
    <property type="entry name" value="REC"/>
    <property type="match status" value="1"/>
</dbReference>